<gene>
    <name evidence="1" type="ORF">GCM10008955_33000</name>
</gene>
<sequence length="246" mass="27190">MQLIESDTDGVYFSTGKEIGEAAERALIAEVSDTLPAGITLEFDGRAQAMLSHQIKNYVLLRYDGTLDLSGASFESSRSERYGTTFLRTTLVALLQGDVPAVHSAFGDVMARLSSRAYTNADVSTRVRIGKNQDAYALTREKRKEAHLEAAWQAGLAFRAGDRVDLYVREGQGLTVMTAPDGHDYDVKHYQAALVQNYATRLRKALDPADWHQLFGGRGPGLFERPVRDMQVKWRPVPGENHSDAG</sequence>
<dbReference type="InterPro" id="IPR043502">
    <property type="entry name" value="DNA/RNA_pol_sf"/>
</dbReference>
<accession>A0ABQ2EZY4</accession>
<dbReference type="EMBL" id="BMPP01000016">
    <property type="protein sequence ID" value="GGK36595.1"/>
    <property type="molecule type" value="Genomic_DNA"/>
</dbReference>
<dbReference type="SUPFAM" id="SSF56672">
    <property type="entry name" value="DNA/RNA polymerases"/>
    <property type="match status" value="1"/>
</dbReference>
<proteinExistence type="predicted"/>
<comment type="caution">
    <text evidence="1">The sequence shown here is derived from an EMBL/GenBank/DDBJ whole genome shotgun (WGS) entry which is preliminary data.</text>
</comment>
<dbReference type="InterPro" id="IPR023211">
    <property type="entry name" value="DNA_pol_palm_dom_sf"/>
</dbReference>
<dbReference type="Proteomes" id="UP000647587">
    <property type="component" value="Unassembled WGS sequence"/>
</dbReference>
<protein>
    <recommendedName>
        <fullName evidence="3">DNA-directed DNA polymerase</fullName>
    </recommendedName>
</protein>
<evidence type="ECO:0008006" key="3">
    <source>
        <dbReference type="Google" id="ProtNLM"/>
    </source>
</evidence>
<dbReference type="Gene3D" id="3.90.1600.10">
    <property type="entry name" value="Palm domain of DNA polymerase"/>
    <property type="match status" value="1"/>
</dbReference>
<evidence type="ECO:0000313" key="1">
    <source>
        <dbReference type="EMBL" id="GGK36595.1"/>
    </source>
</evidence>
<keyword evidence="2" id="KW-1185">Reference proteome</keyword>
<name>A0ABQ2EZY4_9DEIO</name>
<organism evidence="1 2">
    <name type="scientific">Deinococcus malanensis</name>
    <dbReference type="NCBI Taxonomy" id="1706855"/>
    <lineage>
        <taxon>Bacteria</taxon>
        <taxon>Thermotogati</taxon>
        <taxon>Deinococcota</taxon>
        <taxon>Deinococci</taxon>
        <taxon>Deinococcales</taxon>
        <taxon>Deinococcaceae</taxon>
        <taxon>Deinococcus</taxon>
    </lineage>
</organism>
<reference evidence="2" key="1">
    <citation type="journal article" date="2019" name="Int. J. Syst. Evol. Microbiol.">
        <title>The Global Catalogue of Microorganisms (GCM) 10K type strain sequencing project: providing services to taxonomists for standard genome sequencing and annotation.</title>
        <authorList>
            <consortium name="The Broad Institute Genomics Platform"/>
            <consortium name="The Broad Institute Genome Sequencing Center for Infectious Disease"/>
            <person name="Wu L."/>
            <person name="Ma J."/>
        </authorList>
    </citation>
    <scope>NUCLEOTIDE SEQUENCE [LARGE SCALE GENOMIC DNA]</scope>
    <source>
        <strain evidence="2">JCM 30331</strain>
    </source>
</reference>
<evidence type="ECO:0000313" key="2">
    <source>
        <dbReference type="Proteomes" id="UP000647587"/>
    </source>
</evidence>